<keyword evidence="3" id="KW-0812">Transmembrane</keyword>
<keyword evidence="3" id="KW-0472">Membrane</keyword>
<protein>
    <recommendedName>
        <fullName evidence="4">Periplasmic binding protein domain-containing protein</fullName>
    </recommendedName>
</protein>
<dbReference type="GO" id="GO:0030288">
    <property type="term" value="C:outer membrane-bounded periplasmic space"/>
    <property type="evidence" value="ECO:0007669"/>
    <property type="project" value="TreeGrafter"/>
</dbReference>
<evidence type="ECO:0000256" key="2">
    <source>
        <dbReference type="ARBA" id="ARBA00007639"/>
    </source>
</evidence>
<feature type="domain" description="Periplasmic binding protein" evidence="4">
    <location>
        <begin position="45"/>
        <end position="293"/>
    </location>
</feature>
<dbReference type="Gene3D" id="3.40.50.2300">
    <property type="match status" value="2"/>
</dbReference>
<evidence type="ECO:0000259" key="4">
    <source>
        <dbReference type="Pfam" id="PF13407"/>
    </source>
</evidence>
<dbReference type="Proteomes" id="UP000255036">
    <property type="component" value="Unassembled WGS sequence"/>
</dbReference>
<dbReference type="EMBL" id="QRCT01000048">
    <property type="protein sequence ID" value="RDU22707.1"/>
    <property type="molecule type" value="Genomic_DNA"/>
</dbReference>
<accession>A0A371AT05</accession>
<dbReference type="InterPro" id="IPR025997">
    <property type="entry name" value="SBP_2_dom"/>
</dbReference>
<dbReference type="PANTHER" id="PTHR30036">
    <property type="entry name" value="D-XYLOSE-BINDING PERIPLASMIC PROTEIN"/>
    <property type="match status" value="1"/>
</dbReference>
<evidence type="ECO:0000313" key="6">
    <source>
        <dbReference type="Proteomes" id="UP000255036"/>
    </source>
</evidence>
<feature type="transmembrane region" description="Helical" evidence="3">
    <location>
        <begin position="12"/>
        <end position="31"/>
    </location>
</feature>
<evidence type="ECO:0000256" key="1">
    <source>
        <dbReference type="ARBA" id="ARBA00004196"/>
    </source>
</evidence>
<keyword evidence="3" id="KW-1133">Transmembrane helix</keyword>
<reference evidence="5 6" key="1">
    <citation type="submission" date="2018-07" db="EMBL/GenBank/DDBJ databases">
        <title>Anaerosacharophilus polymeroproducens gen. nov. sp. nov., an anaerobic bacterium isolated from salt field.</title>
        <authorList>
            <person name="Kim W."/>
            <person name="Yang S.-H."/>
            <person name="Oh J."/>
            <person name="Lee J.-H."/>
            <person name="Kwon K.K."/>
        </authorList>
    </citation>
    <scope>NUCLEOTIDE SEQUENCE [LARGE SCALE GENOMIC DNA]</scope>
    <source>
        <strain evidence="5 6">MCWD5</strain>
    </source>
</reference>
<comment type="similarity">
    <text evidence="2">Belongs to the bacterial solute-binding protein 2 family.</text>
</comment>
<dbReference type="AlphaFoldDB" id="A0A371AT05"/>
<proteinExistence type="inferred from homology"/>
<dbReference type="OrthoDB" id="1771098at2"/>
<keyword evidence="6" id="KW-1185">Reference proteome</keyword>
<dbReference type="InterPro" id="IPR050555">
    <property type="entry name" value="Bact_Solute-Bind_Prot2"/>
</dbReference>
<dbReference type="RefSeq" id="WP_115482641.1">
    <property type="nucleotide sequence ID" value="NZ_QRCT01000048.1"/>
</dbReference>
<name>A0A371AT05_9FIRM</name>
<comment type="caution">
    <text evidence="5">The sequence shown here is derived from an EMBL/GenBank/DDBJ whole genome shotgun (WGS) entry which is preliminary data.</text>
</comment>
<sequence>MEENKNFGKRKVIIILITICIGVIAFSALGMSNCLEVKNEQRYRISVIVYGTNEERWNNLKEGINQAVSDYPIDLNFVTMYEDSEAEAQELLLQREIESGTQAIAIASSDSQRMEQAIEDAKRKVPVILLEDTTNMGENTAKIGPDNGKIGEELAQAMGKELGTGSTIAIIYENMERESISQRSKELERILTQMGNKVVHWTRRAGDFSPSVFIKKSIEENSVDAVVALDDYNLENVIDAVDKDGHSVKIYGIGNTEKIVHYLDEGTVDTLVFVNEYNMGYLSMKILVENLRNNTALYNQEIKYSIVNRKDLYNKDNQRLLFPIVE</sequence>
<dbReference type="InterPro" id="IPR028082">
    <property type="entry name" value="Peripla_BP_I"/>
</dbReference>
<dbReference type="SUPFAM" id="SSF53822">
    <property type="entry name" value="Periplasmic binding protein-like I"/>
    <property type="match status" value="1"/>
</dbReference>
<evidence type="ECO:0000313" key="5">
    <source>
        <dbReference type="EMBL" id="RDU22707.1"/>
    </source>
</evidence>
<comment type="subcellular location">
    <subcellularLocation>
        <location evidence="1">Cell envelope</location>
    </subcellularLocation>
</comment>
<dbReference type="GO" id="GO:0030246">
    <property type="term" value="F:carbohydrate binding"/>
    <property type="evidence" value="ECO:0007669"/>
    <property type="project" value="TreeGrafter"/>
</dbReference>
<organism evidence="5 6">
    <name type="scientific">Anaerosacchariphilus polymeriproducens</name>
    <dbReference type="NCBI Taxonomy" id="1812858"/>
    <lineage>
        <taxon>Bacteria</taxon>
        <taxon>Bacillati</taxon>
        <taxon>Bacillota</taxon>
        <taxon>Clostridia</taxon>
        <taxon>Lachnospirales</taxon>
        <taxon>Lachnospiraceae</taxon>
        <taxon>Anaerosacchariphilus</taxon>
    </lineage>
</organism>
<evidence type="ECO:0000256" key="3">
    <source>
        <dbReference type="SAM" id="Phobius"/>
    </source>
</evidence>
<dbReference type="Pfam" id="PF13407">
    <property type="entry name" value="Peripla_BP_4"/>
    <property type="match status" value="1"/>
</dbReference>
<gene>
    <name evidence="5" type="ORF">DWV06_13115</name>
</gene>
<dbReference type="PANTHER" id="PTHR30036:SF7">
    <property type="entry name" value="ABC TRANSPORTER PERIPLASMIC-BINDING PROTEIN YPHF"/>
    <property type="match status" value="1"/>
</dbReference>